<dbReference type="InterPro" id="IPR004273">
    <property type="entry name" value="Dynein_heavy_D6_P-loop"/>
</dbReference>
<dbReference type="AlphaFoldDB" id="A0A812VLF1"/>
<dbReference type="Pfam" id="PF03028">
    <property type="entry name" value="Dynein_heavy"/>
    <property type="match status" value="1"/>
</dbReference>
<reference evidence="2" key="1">
    <citation type="submission" date="2021-02" db="EMBL/GenBank/DDBJ databases">
        <authorList>
            <person name="Dougan E. K."/>
            <person name="Rhodes N."/>
            <person name="Thang M."/>
            <person name="Chan C."/>
        </authorList>
    </citation>
    <scope>NUCLEOTIDE SEQUENCE</scope>
</reference>
<dbReference type="GO" id="GO:0008569">
    <property type="term" value="F:minus-end-directed microtubule motor activity"/>
    <property type="evidence" value="ECO:0007669"/>
    <property type="project" value="InterPro"/>
</dbReference>
<dbReference type="GO" id="GO:0045505">
    <property type="term" value="F:dynein intermediate chain binding"/>
    <property type="evidence" value="ECO:0007669"/>
    <property type="project" value="InterPro"/>
</dbReference>
<comment type="caution">
    <text evidence="2">The sequence shown here is derived from an EMBL/GenBank/DDBJ whole genome shotgun (WGS) entry which is preliminary data.</text>
</comment>
<dbReference type="GO" id="GO:0007018">
    <property type="term" value="P:microtubule-based movement"/>
    <property type="evidence" value="ECO:0007669"/>
    <property type="project" value="InterPro"/>
</dbReference>
<dbReference type="InterPro" id="IPR027417">
    <property type="entry name" value="P-loop_NTPase"/>
</dbReference>
<dbReference type="GO" id="GO:0051959">
    <property type="term" value="F:dynein light intermediate chain binding"/>
    <property type="evidence" value="ECO:0007669"/>
    <property type="project" value="InterPro"/>
</dbReference>
<feature type="domain" description="Dynein heavy chain region D6 P-loop" evidence="1">
    <location>
        <begin position="34"/>
        <end position="167"/>
    </location>
</feature>
<dbReference type="GO" id="GO:0030286">
    <property type="term" value="C:dynein complex"/>
    <property type="evidence" value="ECO:0007669"/>
    <property type="project" value="InterPro"/>
</dbReference>
<keyword evidence="3" id="KW-1185">Reference proteome</keyword>
<dbReference type="OrthoDB" id="447173at2759"/>
<accession>A0A812VLF1</accession>
<dbReference type="Gene3D" id="3.40.50.300">
    <property type="entry name" value="P-loop containing nucleotide triphosphate hydrolases"/>
    <property type="match status" value="1"/>
</dbReference>
<organism evidence="2 3">
    <name type="scientific">Symbiodinium necroappetens</name>
    <dbReference type="NCBI Taxonomy" id="1628268"/>
    <lineage>
        <taxon>Eukaryota</taxon>
        <taxon>Sar</taxon>
        <taxon>Alveolata</taxon>
        <taxon>Dinophyceae</taxon>
        <taxon>Suessiales</taxon>
        <taxon>Symbiodiniaceae</taxon>
        <taxon>Symbiodinium</taxon>
    </lineage>
</organism>
<evidence type="ECO:0000313" key="3">
    <source>
        <dbReference type="Proteomes" id="UP000601435"/>
    </source>
</evidence>
<gene>
    <name evidence="2" type="primary">DNAH1</name>
    <name evidence="2" type="ORF">SNEC2469_LOCUS17980</name>
</gene>
<evidence type="ECO:0000313" key="2">
    <source>
        <dbReference type="EMBL" id="CAE7636948.1"/>
    </source>
</evidence>
<evidence type="ECO:0000259" key="1">
    <source>
        <dbReference type="Pfam" id="PF03028"/>
    </source>
</evidence>
<dbReference type="EMBL" id="CAJNJA010030004">
    <property type="protein sequence ID" value="CAE7636948.1"/>
    <property type="molecule type" value="Genomic_DNA"/>
</dbReference>
<name>A0A812VLF1_9DINO</name>
<dbReference type="Proteomes" id="UP000601435">
    <property type="component" value="Unassembled WGS sequence"/>
</dbReference>
<feature type="non-terminal residue" evidence="2">
    <location>
        <position position="195"/>
    </location>
</feature>
<dbReference type="PANTHER" id="PTHR45703">
    <property type="entry name" value="DYNEIN HEAVY CHAIN"/>
    <property type="match status" value="1"/>
</dbReference>
<protein>
    <submittedName>
        <fullName evidence="2">DNAH1 protein</fullName>
    </submittedName>
</protein>
<proteinExistence type="predicted"/>
<dbReference type="InterPro" id="IPR026983">
    <property type="entry name" value="DHC"/>
</dbReference>
<sequence>MGIPRSRVGCWHGGGRECRSETSESVLAEDEERTRPLLLVTALDVEPGRVLSQLAAAQPLEQFIGAKQQELRVINCGRWQAQSGTLLQSIQDAYKRGRWLLIEHIHLVPNWLPQLDALLATILEDGPDFFDRSQGSALPGFRLFLSVPSETVSHAIPAALVLKCVRVAWELPRGSKALLQRAGAISKAKETKGAK</sequence>